<dbReference type="OrthoDB" id="8017587at2759"/>
<dbReference type="PANTHER" id="PTHR11739">
    <property type="entry name" value="CITRATE SYNTHASE"/>
    <property type="match status" value="1"/>
</dbReference>
<dbReference type="PANTHER" id="PTHR11739:SF15">
    <property type="entry name" value="CITRATE SYNTHASE 3, MITOCHONDRIAL"/>
    <property type="match status" value="1"/>
</dbReference>
<dbReference type="GeneID" id="59341806"/>
<dbReference type="GO" id="GO:0005975">
    <property type="term" value="P:carbohydrate metabolic process"/>
    <property type="evidence" value="ECO:0007669"/>
    <property type="project" value="TreeGrafter"/>
</dbReference>
<evidence type="ECO:0000313" key="5">
    <source>
        <dbReference type="EMBL" id="KAF7312277.1"/>
    </source>
</evidence>
<keyword evidence="2" id="KW-0809">Transit peptide</keyword>
<dbReference type="EMBL" id="JACAZF010000002">
    <property type="protein sequence ID" value="KAF7312277.1"/>
    <property type="molecule type" value="Genomic_DNA"/>
</dbReference>
<dbReference type="GO" id="GO:0050440">
    <property type="term" value="F:2-methylcitrate synthase activity"/>
    <property type="evidence" value="ECO:0007669"/>
    <property type="project" value="TreeGrafter"/>
</dbReference>
<dbReference type="GO" id="GO:0005759">
    <property type="term" value="C:mitochondrial matrix"/>
    <property type="evidence" value="ECO:0007669"/>
    <property type="project" value="TreeGrafter"/>
</dbReference>
<comment type="similarity">
    <text evidence="4">Belongs to the citrate synthase family.</text>
</comment>
<keyword evidence="4" id="KW-0808">Transferase</keyword>
<evidence type="ECO:0000256" key="1">
    <source>
        <dbReference type="ARBA" id="ARBA00004173"/>
    </source>
</evidence>
<name>A0A8H6T8G9_9AGAR</name>
<comment type="caution">
    <text evidence="5">The sequence shown here is derived from an EMBL/GenBank/DDBJ whole genome shotgun (WGS) entry which is preliminary data.</text>
</comment>
<organism evidence="5 6">
    <name type="scientific">Mycena indigotica</name>
    <dbReference type="NCBI Taxonomy" id="2126181"/>
    <lineage>
        <taxon>Eukaryota</taxon>
        <taxon>Fungi</taxon>
        <taxon>Dikarya</taxon>
        <taxon>Basidiomycota</taxon>
        <taxon>Agaricomycotina</taxon>
        <taxon>Agaricomycetes</taxon>
        <taxon>Agaricomycetidae</taxon>
        <taxon>Agaricales</taxon>
        <taxon>Marasmiineae</taxon>
        <taxon>Mycenaceae</taxon>
        <taxon>Mycena</taxon>
    </lineage>
</organism>
<evidence type="ECO:0000313" key="6">
    <source>
        <dbReference type="Proteomes" id="UP000636479"/>
    </source>
</evidence>
<dbReference type="Gene3D" id="1.10.580.10">
    <property type="entry name" value="Citrate Synthase, domain 1"/>
    <property type="match status" value="1"/>
</dbReference>
<keyword evidence="3" id="KW-0496">Mitochondrion</keyword>
<comment type="subcellular location">
    <subcellularLocation>
        <location evidence="1">Mitochondrion</location>
    </subcellularLocation>
</comment>
<protein>
    <recommendedName>
        <fullName evidence="4">Citrate synthase</fullName>
    </recommendedName>
</protein>
<proteinExistence type="inferred from homology"/>
<dbReference type="InterPro" id="IPR036969">
    <property type="entry name" value="Citrate_synthase_sf"/>
</dbReference>
<dbReference type="Proteomes" id="UP000636479">
    <property type="component" value="Unassembled WGS sequence"/>
</dbReference>
<keyword evidence="6" id="KW-1185">Reference proteome</keyword>
<dbReference type="AlphaFoldDB" id="A0A8H6T8G9"/>
<dbReference type="InterPro" id="IPR016143">
    <property type="entry name" value="Citrate_synth-like_sm_a-sub"/>
</dbReference>
<evidence type="ECO:0000256" key="4">
    <source>
        <dbReference type="RuleBase" id="RU000441"/>
    </source>
</evidence>
<accession>A0A8H6T8G9</accession>
<gene>
    <name evidence="5" type="ORF">MIND_00240700</name>
</gene>
<dbReference type="SUPFAM" id="SSF48256">
    <property type="entry name" value="Citrate synthase"/>
    <property type="match status" value="1"/>
</dbReference>
<evidence type="ECO:0000256" key="2">
    <source>
        <dbReference type="ARBA" id="ARBA00022946"/>
    </source>
</evidence>
<dbReference type="InterPro" id="IPR002020">
    <property type="entry name" value="Citrate_synthase"/>
</dbReference>
<dbReference type="Pfam" id="PF00285">
    <property type="entry name" value="Citrate_synt"/>
    <property type="match status" value="1"/>
</dbReference>
<sequence>MSSLLNSETAAVSIFNAVAQRIPSRIALAGKLLTEHRQSTIHELTVENILHGLRGTPCLLWEISETSPLGIKYHGKTVTELNALLPKWPMSTQISPEAMLWFLYTAEIPTPTQLKHFSNDLISRAELPLDAQTFCDGLSTDIPADTQIIMTLSFLSRYSKFTAAVTKGAHKNDLWKYVLEDALDITARFPMILSRIYANVHGLPHQPWSIDLDLAANYARHIGREHDTDYTEFTRMCWSLYMDHGTSVSAHAMRLVSSAWTDPYLTVASGYIAGTGPLHAKAIGDSVMFNLALISALGPNATKEDIATHVGQHLLGGKIVPGFGHALLRVPDARLVALTNFLETHPSSDPKVDDFLNLIQSINSVVPPLLREKVQGMRNPHPNADALSGSILHAYGVPVDFMLSFFACSRAPGFLVQQVWDRALGLSMERPLSLTMDELLAKAETKTANATTNGVNGHTNGVATANAH</sequence>
<dbReference type="InterPro" id="IPR016142">
    <property type="entry name" value="Citrate_synth-like_lrg_a-sub"/>
</dbReference>
<dbReference type="GO" id="GO:0006099">
    <property type="term" value="P:tricarboxylic acid cycle"/>
    <property type="evidence" value="ECO:0007669"/>
    <property type="project" value="TreeGrafter"/>
</dbReference>
<evidence type="ECO:0000256" key="3">
    <source>
        <dbReference type="ARBA" id="ARBA00023128"/>
    </source>
</evidence>
<dbReference type="PRINTS" id="PR00143">
    <property type="entry name" value="CITRTSNTHASE"/>
</dbReference>
<dbReference type="Gene3D" id="1.10.230.10">
    <property type="entry name" value="Cytochrome P450-Terp, domain 2"/>
    <property type="match status" value="1"/>
</dbReference>
<reference evidence="5" key="1">
    <citation type="submission" date="2020-05" db="EMBL/GenBank/DDBJ databases">
        <title>Mycena genomes resolve the evolution of fungal bioluminescence.</title>
        <authorList>
            <person name="Tsai I.J."/>
        </authorList>
    </citation>
    <scope>NUCLEOTIDE SEQUENCE</scope>
    <source>
        <strain evidence="5">171206Taipei</strain>
    </source>
</reference>
<dbReference type="RefSeq" id="XP_037224385.1">
    <property type="nucleotide sequence ID" value="XM_037359290.1"/>
</dbReference>